<feature type="transmembrane region" description="Helical" evidence="1">
    <location>
        <begin position="108"/>
        <end position="127"/>
    </location>
</feature>
<evidence type="ECO:0000256" key="1">
    <source>
        <dbReference type="SAM" id="Phobius"/>
    </source>
</evidence>
<evidence type="ECO:0000313" key="2">
    <source>
        <dbReference type="EMBL" id="PKZ15089.1"/>
    </source>
</evidence>
<dbReference type="AlphaFoldDB" id="A0A2I1M4Q8"/>
<sequence length="137" mass="15576">MLYFTLLSIAGVTLAAFSVIQDEFSQFPEYEWIHAPILCLCALIPIPICVWVIYTSWCFSVWYKRFNISRLNTYLRVSFWLAIAQTVVGFALPFTVSHFLHGGNPAMVIAWVAMTAVPLFIACLIAQTRRLLPIAEK</sequence>
<feature type="transmembrane region" description="Helical" evidence="1">
    <location>
        <begin position="34"/>
        <end position="62"/>
    </location>
</feature>
<comment type="caution">
    <text evidence="2">The sequence shown here is derived from an EMBL/GenBank/DDBJ whole genome shotgun (WGS) entry which is preliminary data.</text>
</comment>
<organism evidence="2 3">
    <name type="scientific">Alloscardovia omnicolens</name>
    <dbReference type="NCBI Taxonomy" id="419015"/>
    <lineage>
        <taxon>Bacteria</taxon>
        <taxon>Bacillati</taxon>
        <taxon>Actinomycetota</taxon>
        <taxon>Actinomycetes</taxon>
        <taxon>Bifidobacteriales</taxon>
        <taxon>Bifidobacteriaceae</taxon>
        <taxon>Alloscardovia</taxon>
    </lineage>
</organism>
<keyword evidence="1" id="KW-1133">Transmembrane helix</keyword>
<accession>A0A2I1M4Q8</accession>
<feature type="transmembrane region" description="Helical" evidence="1">
    <location>
        <begin position="74"/>
        <end position="96"/>
    </location>
</feature>
<gene>
    <name evidence="2" type="ORF">CYJ32_06265</name>
</gene>
<dbReference type="EMBL" id="PKGU01000003">
    <property type="protein sequence ID" value="PKZ15089.1"/>
    <property type="molecule type" value="Genomic_DNA"/>
</dbReference>
<name>A0A2I1M4Q8_9BIFI</name>
<proteinExistence type="predicted"/>
<dbReference type="Proteomes" id="UP000242263">
    <property type="component" value="Unassembled WGS sequence"/>
</dbReference>
<reference evidence="2 3" key="1">
    <citation type="submission" date="2017-12" db="EMBL/GenBank/DDBJ databases">
        <title>Phylogenetic diversity of female urinary microbiome.</title>
        <authorList>
            <person name="Thomas-White K."/>
            <person name="Wolfe A.J."/>
        </authorList>
    </citation>
    <scope>NUCLEOTIDE SEQUENCE [LARGE SCALE GENOMIC DNA]</scope>
    <source>
        <strain evidence="2 3">UMB0064</strain>
    </source>
</reference>
<evidence type="ECO:0000313" key="3">
    <source>
        <dbReference type="Proteomes" id="UP000242263"/>
    </source>
</evidence>
<keyword evidence="1" id="KW-0812">Transmembrane</keyword>
<keyword evidence="1" id="KW-0472">Membrane</keyword>
<protein>
    <submittedName>
        <fullName evidence="2">Uncharacterized protein</fullName>
    </submittedName>
</protein>